<evidence type="ECO:0000313" key="2">
    <source>
        <dbReference type="EMBL" id="QJW97373.1"/>
    </source>
</evidence>
<protein>
    <submittedName>
        <fullName evidence="2">Uncharacterized protein</fullName>
    </submittedName>
</protein>
<name>A0A6M5YVZ3_9BACT</name>
<evidence type="ECO:0000313" key="3">
    <source>
        <dbReference type="Proteomes" id="UP000503447"/>
    </source>
</evidence>
<dbReference type="EMBL" id="CP053452">
    <property type="protein sequence ID" value="QJW97373.1"/>
    <property type="molecule type" value="Genomic_DNA"/>
</dbReference>
<sequence length="69" mass="7165">MAVTPIRFADANCPLNSARVSGIRPPCGACTTGVEELSPHIARLSPSQDNSNSTHKFASGFPPSEIAAL</sequence>
<gene>
    <name evidence="2" type="ORF">FTUN_4947</name>
</gene>
<reference evidence="3" key="1">
    <citation type="submission" date="2020-05" db="EMBL/GenBank/DDBJ databases">
        <title>Frigoriglobus tundricola gen. nov., sp. nov., a psychrotolerant cellulolytic planctomycete of the family Gemmataceae with two divergent copies of 16S rRNA gene.</title>
        <authorList>
            <person name="Kulichevskaya I.S."/>
            <person name="Ivanova A.A."/>
            <person name="Naumoff D.G."/>
            <person name="Beletsky A.V."/>
            <person name="Rijpstra W.I.C."/>
            <person name="Sinninghe Damste J.S."/>
            <person name="Mardanov A.V."/>
            <person name="Ravin N.V."/>
            <person name="Dedysh S.N."/>
        </authorList>
    </citation>
    <scope>NUCLEOTIDE SEQUENCE [LARGE SCALE GENOMIC DNA]</scope>
    <source>
        <strain evidence="3">PL17</strain>
    </source>
</reference>
<feature type="region of interest" description="Disordered" evidence="1">
    <location>
        <begin position="44"/>
        <end position="69"/>
    </location>
</feature>
<proteinExistence type="predicted"/>
<feature type="compositionally biased region" description="Polar residues" evidence="1">
    <location>
        <begin position="45"/>
        <end position="56"/>
    </location>
</feature>
<organism evidence="2 3">
    <name type="scientific">Frigoriglobus tundricola</name>
    <dbReference type="NCBI Taxonomy" id="2774151"/>
    <lineage>
        <taxon>Bacteria</taxon>
        <taxon>Pseudomonadati</taxon>
        <taxon>Planctomycetota</taxon>
        <taxon>Planctomycetia</taxon>
        <taxon>Gemmatales</taxon>
        <taxon>Gemmataceae</taxon>
        <taxon>Frigoriglobus</taxon>
    </lineage>
</organism>
<dbReference type="Proteomes" id="UP000503447">
    <property type="component" value="Chromosome"/>
</dbReference>
<accession>A0A6M5YVZ3</accession>
<dbReference type="KEGG" id="ftj:FTUN_4947"/>
<evidence type="ECO:0000256" key="1">
    <source>
        <dbReference type="SAM" id="MobiDB-lite"/>
    </source>
</evidence>
<dbReference type="AlphaFoldDB" id="A0A6M5YVZ3"/>
<keyword evidence="3" id="KW-1185">Reference proteome</keyword>